<dbReference type="EMBL" id="CAVLEF010000132">
    <property type="protein sequence ID" value="CAK1551573.1"/>
    <property type="molecule type" value="Genomic_DNA"/>
</dbReference>
<reference evidence="1 2" key="1">
    <citation type="submission" date="2023-11" db="EMBL/GenBank/DDBJ databases">
        <authorList>
            <person name="Okamura Y."/>
        </authorList>
    </citation>
    <scope>NUCLEOTIDE SEQUENCE [LARGE SCALE GENOMIC DNA]</scope>
</reference>
<keyword evidence="2" id="KW-1185">Reference proteome</keyword>
<accession>A0AAV1JTY4</accession>
<sequence length="96" mass="10607">MTLILNTCSFILYMGINRSTIFEFNKTCNNIDCSAVLPTPMVLTAEISRATSVHKSSKFGATSRRTTLAPQLEEVRIRCLINIKSPITADTCYGDS</sequence>
<name>A0AAV1JTY4_9NEOP</name>
<dbReference type="Proteomes" id="UP001497472">
    <property type="component" value="Unassembled WGS sequence"/>
</dbReference>
<comment type="caution">
    <text evidence="1">The sequence shown here is derived from an EMBL/GenBank/DDBJ whole genome shotgun (WGS) entry which is preliminary data.</text>
</comment>
<protein>
    <submittedName>
        <fullName evidence="1">Uncharacterized protein</fullName>
    </submittedName>
</protein>
<evidence type="ECO:0000313" key="2">
    <source>
        <dbReference type="Proteomes" id="UP001497472"/>
    </source>
</evidence>
<organism evidence="1 2">
    <name type="scientific">Leptosia nina</name>
    <dbReference type="NCBI Taxonomy" id="320188"/>
    <lineage>
        <taxon>Eukaryota</taxon>
        <taxon>Metazoa</taxon>
        <taxon>Ecdysozoa</taxon>
        <taxon>Arthropoda</taxon>
        <taxon>Hexapoda</taxon>
        <taxon>Insecta</taxon>
        <taxon>Pterygota</taxon>
        <taxon>Neoptera</taxon>
        <taxon>Endopterygota</taxon>
        <taxon>Lepidoptera</taxon>
        <taxon>Glossata</taxon>
        <taxon>Ditrysia</taxon>
        <taxon>Papilionoidea</taxon>
        <taxon>Pieridae</taxon>
        <taxon>Pierinae</taxon>
        <taxon>Leptosia</taxon>
    </lineage>
</organism>
<evidence type="ECO:0000313" key="1">
    <source>
        <dbReference type="EMBL" id="CAK1551573.1"/>
    </source>
</evidence>
<gene>
    <name evidence="1" type="ORF">LNINA_LOCUS10702</name>
</gene>
<proteinExistence type="predicted"/>
<dbReference type="AlphaFoldDB" id="A0AAV1JTY4"/>